<proteinExistence type="predicted"/>
<dbReference type="AlphaFoldDB" id="A0AAV2BEY1"/>
<keyword evidence="1" id="KW-0472">Membrane</keyword>
<gene>
    <name evidence="2" type="ORF">LARSCL_LOCUS18782</name>
</gene>
<name>A0AAV2BEY1_9ARAC</name>
<feature type="transmembrane region" description="Helical" evidence="1">
    <location>
        <begin position="109"/>
        <end position="128"/>
    </location>
</feature>
<keyword evidence="1" id="KW-0812">Transmembrane</keyword>
<reference evidence="2 3" key="1">
    <citation type="submission" date="2024-04" db="EMBL/GenBank/DDBJ databases">
        <authorList>
            <person name="Rising A."/>
            <person name="Reimegard J."/>
            <person name="Sonavane S."/>
            <person name="Akerstrom W."/>
            <person name="Nylinder S."/>
            <person name="Hedman E."/>
            <person name="Kallberg Y."/>
        </authorList>
    </citation>
    <scope>NUCLEOTIDE SEQUENCE [LARGE SCALE GENOMIC DNA]</scope>
</reference>
<protein>
    <submittedName>
        <fullName evidence="2">Uncharacterized protein</fullName>
    </submittedName>
</protein>
<keyword evidence="3" id="KW-1185">Reference proteome</keyword>
<feature type="transmembrane region" description="Helical" evidence="1">
    <location>
        <begin position="79"/>
        <end position="97"/>
    </location>
</feature>
<evidence type="ECO:0000313" key="3">
    <source>
        <dbReference type="Proteomes" id="UP001497382"/>
    </source>
</evidence>
<evidence type="ECO:0000256" key="1">
    <source>
        <dbReference type="SAM" id="Phobius"/>
    </source>
</evidence>
<accession>A0AAV2BEY1</accession>
<keyword evidence="1" id="KW-1133">Transmembrane helix</keyword>
<organism evidence="2 3">
    <name type="scientific">Larinioides sclopetarius</name>
    <dbReference type="NCBI Taxonomy" id="280406"/>
    <lineage>
        <taxon>Eukaryota</taxon>
        <taxon>Metazoa</taxon>
        <taxon>Ecdysozoa</taxon>
        <taxon>Arthropoda</taxon>
        <taxon>Chelicerata</taxon>
        <taxon>Arachnida</taxon>
        <taxon>Araneae</taxon>
        <taxon>Araneomorphae</taxon>
        <taxon>Entelegynae</taxon>
        <taxon>Araneoidea</taxon>
        <taxon>Araneidae</taxon>
        <taxon>Larinioides</taxon>
    </lineage>
</organism>
<evidence type="ECO:0000313" key="2">
    <source>
        <dbReference type="EMBL" id="CAL1294567.1"/>
    </source>
</evidence>
<dbReference type="Proteomes" id="UP001497382">
    <property type="component" value="Unassembled WGS sequence"/>
</dbReference>
<sequence>MGLSKEQFSNSILSLNGKSNSKPQGAKKPVDTVAVTIKMKQKTLSMKSKCRVVRNPTTHSKAFLQNLWYELRNIRLRHLIASVISSSLLTLCGMIVVEYVELRPTAQQMVAIELVLFLLCLLWLVYAVKKLERYSSIEVIV</sequence>
<comment type="caution">
    <text evidence="2">The sequence shown here is derived from an EMBL/GenBank/DDBJ whole genome shotgun (WGS) entry which is preliminary data.</text>
</comment>
<dbReference type="EMBL" id="CAXIEN010000349">
    <property type="protein sequence ID" value="CAL1294567.1"/>
    <property type="molecule type" value="Genomic_DNA"/>
</dbReference>